<dbReference type="EMBL" id="PGGW01000057">
    <property type="protein sequence ID" value="PJE96585.1"/>
    <property type="molecule type" value="Genomic_DNA"/>
</dbReference>
<dbReference type="RefSeq" id="WP_100202569.1">
    <property type="nucleotide sequence ID" value="NZ_PGGW01000057.1"/>
</dbReference>
<evidence type="ECO:0000313" key="2">
    <source>
        <dbReference type="EMBL" id="PJE96585.1"/>
    </source>
</evidence>
<dbReference type="AlphaFoldDB" id="A0A2M8LXC3"/>
<gene>
    <name evidence="2" type="ORF">CUT44_16145</name>
</gene>
<organism evidence="2 3">
    <name type="scientific">Streptomyces carminius</name>
    <dbReference type="NCBI Taxonomy" id="2665496"/>
    <lineage>
        <taxon>Bacteria</taxon>
        <taxon>Bacillati</taxon>
        <taxon>Actinomycetota</taxon>
        <taxon>Actinomycetes</taxon>
        <taxon>Kitasatosporales</taxon>
        <taxon>Streptomycetaceae</taxon>
        <taxon>Streptomyces</taxon>
    </lineage>
</organism>
<comment type="caution">
    <text evidence="2">The sequence shown here is derived from an EMBL/GenBank/DDBJ whole genome shotgun (WGS) entry which is preliminary data.</text>
</comment>
<protein>
    <submittedName>
        <fullName evidence="2">Uncharacterized protein</fullName>
    </submittedName>
</protein>
<evidence type="ECO:0000313" key="3">
    <source>
        <dbReference type="Proteomes" id="UP000230407"/>
    </source>
</evidence>
<accession>A0A2M8LXC3</accession>
<feature type="region of interest" description="Disordered" evidence="1">
    <location>
        <begin position="80"/>
        <end position="99"/>
    </location>
</feature>
<evidence type="ECO:0000256" key="1">
    <source>
        <dbReference type="SAM" id="MobiDB-lite"/>
    </source>
</evidence>
<name>A0A2M8LXC3_9ACTN</name>
<reference evidence="2 3" key="1">
    <citation type="submission" date="2017-11" db="EMBL/GenBank/DDBJ databases">
        <title>Streptomyces carmine sp. nov., a novel actinomycete isolated from Sophora alopecuroides in Xinjiang, China.</title>
        <authorList>
            <person name="Wang Y."/>
            <person name="Luo X."/>
            <person name="Wan C."/>
            <person name="Zhang L."/>
        </authorList>
    </citation>
    <scope>NUCLEOTIDE SEQUENCE [LARGE SCALE GENOMIC DNA]</scope>
    <source>
        <strain evidence="2 3">TRM SA0054</strain>
    </source>
</reference>
<keyword evidence="3" id="KW-1185">Reference proteome</keyword>
<proteinExistence type="predicted"/>
<dbReference type="Proteomes" id="UP000230407">
    <property type="component" value="Unassembled WGS sequence"/>
</dbReference>
<sequence>MSLQDELTAAQRCLDELVRTVARLERDVGGGLEIRRVRSDADHLRESLSLLRASVPRQPAEPPPGEVVIVPDTPYDRALWADAEEEGLGAPRDRPARDR</sequence>